<proteinExistence type="predicted"/>
<sequence>MNVGLALLPSIQGEVDEIAKVCSASGIRKATPLNREDMVEKVVTADALNSVASAQQIVVTAWKDVEGNVQLKRSRIRSLIDHWTKMLRTINELRTQESATVRYVIGHQMQAKATLVPEGRVIMDIGANLFVDFSFDEAEQRLLSAIELGEKCSEILLSCYEECKKNIVTSEINISQLHNYSVEIRDTLIKATKT</sequence>
<accession>A0A1D1V816</accession>
<evidence type="ECO:0000313" key="2">
    <source>
        <dbReference type="Proteomes" id="UP000186922"/>
    </source>
</evidence>
<name>A0A1D1V816_RAMVA</name>
<dbReference type="InterPro" id="IPR004127">
    <property type="entry name" value="Prefoldin_subunit_alpha"/>
</dbReference>
<dbReference type="Gene3D" id="1.10.287.370">
    <property type="match status" value="1"/>
</dbReference>
<dbReference type="SUPFAM" id="SSF46579">
    <property type="entry name" value="Prefoldin"/>
    <property type="match status" value="1"/>
</dbReference>
<evidence type="ECO:0008006" key="3">
    <source>
        <dbReference type="Google" id="ProtNLM"/>
    </source>
</evidence>
<dbReference type="Pfam" id="PF02996">
    <property type="entry name" value="Prefoldin"/>
    <property type="match status" value="1"/>
</dbReference>
<keyword evidence="2" id="KW-1185">Reference proteome</keyword>
<dbReference type="STRING" id="947166.A0A1D1V816"/>
<dbReference type="EMBL" id="BDGG01000004">
    <property type="protein sequence ID" value="GAU97841.1"/>
    <property type="molecule type" value="Genomic_DNA"/>
</dbReference>
<comment type="caution">
    <text evidence="1">The sequence shown here is derived from an EMBL/GenBank/DDBJ whole genome shotgun (WGS) entry which is preliminary data.</text>
</comment>
<gene>
    <name evidence="1" type="primary">RvY_09070-1</name>
    <name evidence="1" type="synonym">RvY_09070.1</name>
    <name evidence="1" type="ORF">RvY_09070</name>
</gene>
<dbReference type="Proteomes" id="UP000186922">
    <property type="component" value="Unassembled WGS sequence"/>
</dbReference>
<evidence type="ECO:0000313" key="1">
    <source>
        <dbReference type="EMBL" id="GAU97841.1"/>
    </source>
</evidence>
<dbReference type="AlphaFoldDB" id="A0A1D1V816"/>
<reference evidence="1 2" key="1">
    <citation type="journal article" date="2016" name="Nat. Commun.">
        <title>Extremotolerant tardigrade genome and improved radiotolerance of human cultured cells by tardigrade-unique protein.</title>
        <authorList>
            <person name="Hashimoto T."/>
            <person name="Horikawa D.D."/>
            <person name="Saito Y."/>
            <person name="Kuwahara H."/>
            <person name="Kozuka-Hata H."/>
            <person name="Shin-I T."/>
            <person name="Minakuchi Y."/>
            <person name="Ohishi K."/>
            <person name="Motoyama A."/>
            <person name="Aizu T."/>
            <person name="Enomoto A."/>
            <person name="Kondo K."/>
            <person name="Tanaka S."/>
            <person name="Hara Y."/>
            <person name="Koshikawa S."/>
            <person name="Sagara H."/>
            <person name="Miura T."/>
            <person name="Yokobori S."/>
            <person name="Miyagawa K."/>
            <person name="Suzuki Y."/>
            <person name="Kubo T."/>
            <person name="Oyama M."/>
            <person name="Kohara Y."/>
            <person name="Fujiyama A."/>
            <person name="Arakawa K."/>
            <person name="Katayama T."/>
            <person name="Toyoda A."/>
            <person name="Kunieda T."/>
        </authorList>
    </citation>
    <scope>NUCLEOTIDE SEQUENCE [LARGE SCALE GENOMIC DNA]</scope>
    <source>
        <strain evidence="1 2">YOKOZUNA-1</strain>
    </source>
</reference>
<organism evidence="1 2">
    <name type="scientific">Ramazzottius varieornatus</name>
    <name type="common">Water bear</name>
    <name type="synonym">Tardigrade</name>
    <dbReference type="NCBI Taxonomy" id="947166"/>
    <lineage>
        <taxon>Eukaryota</taxon>
        <taxon>Metazoa</taxon>
        <taxon>Ecdysozoa</taxon>
        <taxon>Tardigrada</taxon>
        <taxon>Eutardigrada</taxon>
        <taxon>Parachela</taxon>
        <taxon>Hypsibioidea</taxon>
        <taxon>Ramazzottiidae</taxon>
        <taxon>Ramazzottius</taxon>
    </lineage>
</organism>
<dbReference type="OrthoDB" id="6375174at2759"/>
<protein>
    <recommendedName>
        <fullName evidence="3">Prefoldin subunit 3</fullName>
    </recommendedName>
</protein>
<dbReference type="InterPro" id="IPR009053">
    <property type="entry name" value="Prefoldin"/>
</dbReference>